<dbReference type="Pfam" id="PF13833">
    <property type="entry name" value="EF-hand_8"/>
    <property type="match status" value="1"/>
</dbReference>
<evidence type="ECO:0000313" key="3">
    <source>
        <dbReference type="Proteomes" id="UP001143474"/>
    </source>
</evidence>
<sequence length="180" mass="19732">MLTELQKRRFDRLFDLLDADRNGVIDLADYHRLADVSGGDLTHRPGSPDGEPLRVSFTRFWEQAINPLDSGGQGTITREQFTAALGQMVARPEGFDTALGPAVDAVFDLIDLDGDGQVVRDEYVRALTLFGLTPAAAEQTFARLDDGDGLLGRAEFWALARDFYLSDDPDSVGNLLFGPL</sequence>
<evidence type="ECO:0000259" key="1">
    <source>
        <dbReference type="PROSITE" id="PS50222"/>
    </source>
</evidence>
<dbReference type="InterPro" id="IPR018247">
    <property type="entry name" value="EF_Hand_1_Ca_BS"/>
</dbReference>
<reference evidence="2" key="1">
    <citation type="journal article" date="2014" name="Int. J. Syst. Evol. Microbiol.">
        <title>Complete genome sequence of Corynebacterium casei LMG S-19264T (=DSM 44701T), isolated from a smear-ripened cheese.</title>
        <authorList>
            <consortium name="US DOE Joint Genome Institute (JGI-PGF)"/>
            <person name="Walter F."/>
            <person name="Albersmeier A."/>
            <person name="Kalinowski J."/>
            <person name="Ruckert C."/>
        </authorList>
    </citation>
    <scope>NUCLEOTIDE SEQUENCE</scope>
    <source>
        <strain evidence="2">VKM Ac-2007</strain>
    </source>
</reference>
<protein>
    <submittedName>
        <fullName evidence="2">Calcium sensor EFh</fullName>
    </submittedName>
</protein>
<dbReference type="PROSITE" id="PS50222">
    <property type="entry name" value="EF_HAND_2"/>
    <property type="match status" value="2"/>
</dbReference>
<feature type="domain" description="EF-hand" evidence="1">
    <location>
        <begin position="5"/>
        <end position="40"/>
    </location>
</feature>
<gene>
    <name evidence="2" type="ORF">GCM10017600_60520</name>
</gene>
<name>A0A9W6MG10_9ACTN</name>
<dbReference type="RefSeq" id="WP_271220961.1">
    <property type="nucleotide sequence ID" value="NZ_BAAAVD010000037.1"/>
</dbReference>
<feature type="domain" description="EF-hand" evidence="1">
    <location>
        <begin position="98"/>
        <end position="133"/>
    </location>
</feature>
<proteinExistence type="predicted"/>
<dbReference type="Gene3D" id="1.10.238.10">
    <property type="entry name" value="EF-hand"/>
    <property type="match status" value="1"/>
</dbReference>
<dbReference type="Pfam" id="PF13202">
    <property type="entry name" value="EF-hand_5"/>
    <property type="match status" value="1"/>
</dbReference>
<keyword evidence="3" id="KW-1185">Reference proteome</keyword>
<dbReference type="Proteomes" id="UP001143474">
    <property type="component" value="Unassembled WGS sequence"/>
</dbReference>
<organism evidence="2 3">
    <name type="scientific">Streptosporangium carneum</name>
    <dbReference type="NCBI Taxonomy" id="47481"/>
    <lineage>
        <taxon>Bacteria</taxon>
        <taxon>Bacillati</taxon>
        <taxon>Actinomycetota</taxon>
        <taxon>Actinomycetes</taxon>
        <taxon>Streptosporangiales</taxon>
        <taxon>Streptosporangiaceae</taxon>
        <taxon>Streptosporangium</taxon>
    </lineage>
</organism>
<dbReference type="GO" id="GO:0005509">
    <property type="term" value="F:calcium ion binding"/>
    <property type="evidence" value="ECO:0007669"/>
    <property type="project" value="InterPro"/>
</dbReference>
<dbReference type="InterPro" id="IPR011992">
    <property type="entry name" value="EF-hand-dom_pair"/>
</dbReference>
<dbReference type="AlphaFoldDB" id="A0A9W6MG10"/>
<accession>A0A9W6MG10</accession>
<dbReference type="PROSITE" id="PS00018">
    <property type="entry name" value="EF_HAND_1"/>
    <property type="match status" value="1"/>
</dbReference>
<dbReference type="EMBL" id="BSEV01000017">
    <property type="protein sequence ID" value="GLK12642.1"/>
    <property type="molecule type" value="Genomic_DNA"/>
</dbReference>
<reference evidence="2" key="2">
    <citation type="submission" date="2023-01" db="EMBL/GenBank/DDBJ databases">
        <authorList>
            <person name="Sun Q."/>
            <person name="Evtushenko L."/>
        </authorList>
    </citation>
    <scope>NUCLEOTIDE SEQUENCE</scope>
    <source>
        <strain evidence="2">VKM Ac-2007</strain>
    </source>
</reference>
<dbReference type="InterPro" id="IPR002048">
    <property type="entry name" value="EF_hand_dom"/>
</dbReference>
<comment type="caution">
    <text evidence="2">The sequence shown here is derived from an EMBL/GenBank/DDBJ whole genome shotgun (WGS) entry which is preliminary data.</text>
</comment>
<evidence type="ECO:0000313" key="2">
    <source>
        <dbReference type="EMBL" id="GLK12642.1"/>
    </source>
</evidence>
<dbReference type="SUPFAM" id="SSF47473">
    <property type="entry name" value="EF-hand"/>
    <property type="match status" value="1"/>
</dbReference>
<dbReference type="SMART" id="SM00054">
    <property type="entry name" value="EFh"/>
    <property type="match status" value="3"/>
</dbReference>